<evidence type="ECO:0000256" key="3">
    <source>
        <dbReference type="ARBA" id="ARBA00022827"/>
    </source>
</evidence>
<protein>
    <submittedName>
        <fullName evidence="7">FAD-binding domain-containing protein</fullName>
    </submittedName>
</protein>
<dbReference type="PANTHER" id="PTHR42973:SF53">
    <property type="entry name" value="FAD-BINDING PCMH-TYPE DOMAIN-CONTAINING PROTEIN-RELATED"/>
    <property type="match status" value="1"/>
</dbReference>
<dbReference type="Proteomes" id="UP000297245">
    <property type="component" value="Unassembled WGS sequence"/>
</dbReference>
<keyword evidence="2" id="KW-0285">Flavoprotein</keyword>
<name>A0A4S8MK58_DENBC</name>
<evidence type="ECO:0000313" key="8">
    <source>
        <dbReference type="Proteomes" id="UP000297245"/>
    </source>
</evidence>
<dbReference type="EMBL" id="ML179075">
    <property type="protein sequence ID" value="THV02594.1"/>
    <property type="molecule type" value="Genomic_DNA"/>
</dbReference>
<feature type="domain" description="FAD-binding PCMH-type" evidence="6">
    <location>
        <begin position="47"/>
        <end position="219"/>
    </location>
</feature>
<dbReference type="Pfam" id="PF01565">
    <property type="entry name" value="FAD_binding_4"/>
    <property type="match status" value="1"/>
</dbReference>
<dbReference type="GO" id="GO:0016491">
    <property type="term" value="F:oxidoreductase activity"/>
    <property type="evidence" value="ECO:0007669"/>
    <property type="project" value="UniProtKB-KW"/>
</dbReference>
<evidence type="ECO:0000313" key="7">
    <source>
        <dbReference type="EMBL" id="THV02594.1"/>
    </source>
</evidence>
<dbReference type="PANTHER" id="PTHR42973">
    <property type="entry name" value="BINDING OXIDOREDUCTASE, PUTATIVE (AFU_ORTHOLOGUE AFUA_1G17690)-RELATED"/>
    <property type="match status" value="1"/>
</dbReference>
<dbReference type="InterPro" id="IPR016169">
    <property type="entry name" value="FAD-bd_PCMH_sub2"/>
</dbReference>
<dbReference type="PROSITE" id="PS51387">
    <property type="entry name" value="FAD_PCMH"/>
    <property type="match status" value="1"/>
</dbReference>
<evidence type="ECO:0000256" key="5">
    <source>
        <dbReference type="SAM" id="SignalP"/>
    </source>
</evidence>
<keyword evidence="4" id="KW-0560">Oxidoreductase</keyword>
<feature type="signal peptide" evidence="5">
    <location>
        <begin position="1"/>
        <end position="23"/>
    </location>
</feature>
<evidence type="ECO:0000256" key="1">
    <source>
        <dbReference type="ARBA" id="ARBA00005466"/>
    </source>
</evidence>
<comment type="similarity">
    <text evidence="1">Belongs to the oxygen-dependent FAD-linked oxidoreductase family.</text>
</comment>
<dbReference type="InterPro" id="IPR006094">
    <property type="entry name" value="Oxid_FAD_bind_N"/>
</dbReference>
<dbReference type="InterPro" id="IPR036318">
    <property type="entry name" value="FAD-bd_PCMH-like_sf"/>
</dbReference>
<dbReference type="OrthoDB" id="2151789at2759"/>
<sequence length="475" mass="51787">MVRKLQSVATLLSLLVSSWTCNAFRNQFQAAQLDVTIPNAYFSADESNITPSCRINPTSAEEVAQVLTTTTQLGCQFAVRSGGHMPWAGAANIEQPGVVIDLGFLNSTTLSADKSLAHVQPGSRWGPVYDTLAPEDLVVLGGRSRSVGVGGFLLGGGISFYSPADGFASNNVMGYQIVLANGTIVEANSEENPDLFWAMRLGSTNFGIVTRYDLKTIPSTKLWGGIRSYNRSHALEAAQALLDFDQKSGQLGLDSAGLDIGSSDEFFINVDHIGANIDDTDVFDSLLDIPFTSDTTREDVTLNNILEEIDALFPSGRHLSFRTIAFKPDAQFMVDFWQQGLKIFEPLQGNPDLTWTFAFTPVPVSLLKAAEQADDPYGISADDGSVMLTNLNAFWGDSLDENDVQSKLAELIEWGNTESQARGLANKWIYLNYASPDMKPYESIPEANLQRLKDVRQSVDPDSVLQSLWPGGFKI</sequence>
<keyword evidence="5" id="KW-0732">Signal</keyword>
<reference evidence="7 8" key="1">
    <citation type="journal article" date="2019" name="Nat. Ecol. Evol.">
        <title>Megaphylogeny resolves global patterns of mushroom evolution.</title>
        <authorList>
            <person name="Varga T."/>
            <person name="Krizsan K."/>
            <person name="Foldi C."/>
            <person name="Dima B."/>
            <person name="Sanchez-Garcia M."/>
            <person name="Sanchez-Ramirez S."/>
            <person name="Szollosi G.J."/>
            <person name="Szarkandi J.G."/>
            <person name="Papp V."/>
            <person name="Albert L."/>
            <person name="Andreopoulos W."/>
            <person name="Angelini C."/>
            <person name="Antonin V."/>
            <person name="Barry K.W."/>
            <person name="Bougher N.L."/>
            <person name="Buchanan P."/>
            <person name="Buyck B."/>
            <person name="Bense V."/>
            <person name="Catcheside P."/>
            <person name="Chovatia M."/>
            <person name="Cooper J."/>
            <person name="Damon W."/>
            <person name="Desjardin D."/>
            <person name="Finy P."/>
            <person name="Geml J."/>
            <person name="Haridas S."/>
            <person name="Hughes K."/>
            <person name="Justo A."/>
            <person name="Karasinski D."/>
            <person name="Kautmanova I."/>
            <person name="Kiss B."/>
            <person name="Kocsube S."/>
            <person name="Kotiranta H."/>
            <person name="LaButti K.M."/>
            <person name="Lechner B.E."/>
            <person name="Liimatainen K."/>
            <person name="Lipzen A."/>
            <person name="Lukacs Z."/>
            <person name="Mihaltcheva S."/>
            <person name="Morgado L.N."/>
            <person name="Niskanen T."/>
            <person name="Noordeloos M.E."/>
            <person name="Ohm R.A."/>
            <person name="Ortiz-Santana B."/>
            <person name="Ovrebo C."/>
            <person name="Racz N."/>
            <person name="Riley R."/>
            <person name="Savchenko A."/>
            <person name="Shiryaev A."/>
            <person name="Soop K."/>
            <person name="Spirin V."/>
            <person name="Szebenyi C."/>
            <person name="Tomsovsky M."/>
            <person name="Tulloss R.E."/>
            <person name="Uehling J."/>
            <person name="Grigoriev I.V."/>
            <person name="Vagvolgyi C."/>
            <person name="Papp T."/>
            <person name="Martin F.M."/>
            <person name="Miettinen O."/>
            <person name="Hibbett D.S."/>
            <person name="Nagy L.G."/>
        </authorList>
    </citation>
    <scope>NUCLEOTIDE SEQUENCE [LARGE SCALE GENOMIC DNA]</scope>
    <source>
        <strain evidence="7 8">CBS 962.96</strain>
    </source>
</reference>
<organism evidence="7 8">
    <name type="scientific">Dendrothele bispora (strain CBS 962.96)</name>
    <dbReference type="NCBI Taxonomy" id="1314807"/>
    <lineage>
        <taxon>Eukaryota</taxon>
        <taxon>Fungi</taxon>
        <taxon>Dikarya</taxon>
        <taxon>Basidiomycota</taxon>
        <taxon>Agaricomycotina</taxon>
        <taxon>Agaricomycetes</taxon>
        <taxon>Agaricomycetidae</taxon>
        <taxon>Agaricales</taxon>
        <taxon>Agaricales incertae sedis</taxon>
        <taxon>Dendrothele</taxon>
    </lineage>
</organism>
<keyword evidence="3" id="KW-0274">FAD</keyword>
<evidence type="ECO:0000256" key="4">
    <source>
        <dbReference type="ARBA" id="ARBA00023002"/>
    </source>
</evidence>
<evidence type="ECO:0000259" key="6">
    <source>
        <dbReference type="PROSITE" id="PS51387"/>
    </source>
</evidence>
<proteinExistence type="inferred from homology"/>
<evidence type="ECO:0000256" key="2">
    <source>
        <dbReference type="ARBA" id="ARBA00022630"/>
    </source>
</evidence>
<gene>
    <name evidence="7" type="ORF">K435DRAFT_792378</name>
</gene>
<feature type="chain" id="PRO_5020930861" evidence="5">
    <location>
        <begin position="24"/>
        <end position="475"/>
    </location>
</feature>
<dbReference type="AlphaFoldDB" id="A0A4S8MK58"/>
<dbReference type="Gene3D" id="3.30.465.10">
    <property type="match status" value="1"/>
</dbReference>
<dbReference type="InterPro" id="IPR016166">
    <property type="entry name" value="FAD-bd_PCMH"/>
</dbReference>
<accession>A0A4S8MK58</accession>
<dbReference type="SUPFAM" id="SSF56176">
    <property type="entry name" value="FAD-binding/transporter-associated domain-like"/>
    <property type="match status" value="1"/>
</dbReference>
<keyword evidence="8" id="KW-1185">Reference proteome</keyword>
<dbReference type="InterPro" id="IPR050416">
    <property type="entry name" value="FAD-linked_Oxidoreductase"/>
</dbReference>
<dbReference type="GO" id="GO:0071949">
    <property type="term" value="F:FAD binding"/>
    <property type="evidence" value="ECO:0007669"/>
    <property type="project" value="InterPro"/>
</dbReference>